<evidence type="ECO:0000259" key="1">
    <source>
        <dbReference type="Pfam" id="PF14529"/>
    </source>
</evidence>
<dbReference type="Pfam" id="PF14529">
    <property type="entry name" value="Exo_endo_phos_2"/>
    <property type="match status" value="1"/>
</dbReference>
<dbReference type="AlphaFoldDB" id="A0A6V7GTV4"/>
<sequence length="166" mass="18038">MAERGSGLVVVAETHRIPDHSSWIGDTLGSVALVRTKINASIFREVERGGGYVVARWSAPLNATLSSLQTLLKSLRDCVARRLPQQILVLGDFNANSTIWGSTQNNSRGDSVNWIAGLLLNTGRVSTCVRWHGRGNQYSIVGFPHSSALRSGVERGGGDRHRTVTF</sequence>
<reference evidence="2" key="1">
    <citation type="submission" date="2020-07" db="EMBL/GenBank/DDBJ databases">
        <authorList>
            <person name="Nazaruddin N."/>
        </authorList>
    </citation>
    <scope>NUCLEOTIDE SEQUENCE</scope>
</reference>
<dbReference type="OrthoDB" id="7612452at2759"/>
<dbReference type="Gene3D" id="3.60.10.10">
    <property type="entry name" value="Endonuclease/exonuclease/phosphatase"/>
    <property type="match status" value="1"/>
</dbReference>
<gene>
    <name evidence="2" type="ORF">MHI_LOCUS87575</name>
</gene>
<name>A0A6V7GTV4_9HYME</name>
<feature type="domain" description="Endonuclease/exonuclease/phosphatase" evidence="1">
    <location>
        <begin position="67"/>
        <end position="112"/>
    </location>
</feature>
<keyword evidence="3" id="KW-1185">Reference proteome</keyword>
<dbReference type="SUPFAM" id="SSF56219">
    <property type="entry name" value="DNase I-like"/>
    <property type="match status" value="1"/>
</dbReference>
<evidence type="ECO:0000313" key="2">
    <source>
        <dbReference type="EMBL" id="CAD1468962.1"/>
    </source>
</evidence>
<proteinExistence type="predicted"/>
<dbReference type="InterPro" id="IPR005135">
    <property type="entry name" value="Endo/exonuclease/phosphatase"/>
</dbReference>
<dbReference type="Proteomes" id="UP000752696">
    <property type="component" value="Unassembled WGS sequence"/>
</dbReference>
<dbReference type="GO" id="GO:0003824">
    <property type="term" value="F:catalytic activity"/>
    <property type="evidence" value="ECO:0007669"/>
    <property type="project" value="InterPro"/>
</dbReference>
<organism evidence="2 3">
    <name type="scientific">Heterotrigona itama</name>
    <dbReference type="NCBI Taxonomy" id="395501"/>
    <lineage>
        <taxon>Eukaryota</taxon>
        <taxon>Metazoa</taxon>
        <taxon>Ecdysozoa</taxon>
        <taxon>Arthropoda</taxon>
        <taxon>Hexapoda</taxon>
        <taxon>Insecta</taxon>
        <taxon>Pterygota</taxon>
        <taxon>Neoptera</taxon>
        <taxon>Endopterygota</taxon>
        <taxon>Hymenoptera</taxon>
        <taxon>Apocrita</taxon>
        <taxon>Aculeata</taxon>
        <taxon>Apoidea</taxon>
        <taxon>Anthophila</taxon>
        <taxon>Apidae</taxon>
        <taxon>Heterotrigona</taxon>
    </lineage>
</organism>
<accession>A0A6V7GTV4</accession>
<dbReference type="InterPro" id="IPR036691">
    <property type="entry name" value="Endo/exonu/phosph_ase_sf"/>
</dbReference>
<comment type="caution">
    <text evidence="2">The sequence shown here is derived from an EMBL/GenBank/DDBJ whole genome shotgun (WGS) entry which is preliminary data.</text>
</comment>
<dbReference type="EMBL" id="CAJDYZ010001568">
    <property type="protein sequence ID" value="CAD1468962.1"/>
    <property type="molecule type" value="Genomic_DNA"/>
</dbReference>
<evidence type="ECO:0000313" key="3">
    <source>
        <dbReference type="Proteomes" id="UP000752696"/>
    </source>
</evidence>
<protein>
    <recommendedName>
        <fullName evidence="1">Endonuclease/exonuclease/phosphatase domain-containing protein</fullName>
    </recommendedName>
</protein>